<dbReference type="InterPro" id="IPR005046">
    <property type="entry name" value="DUF285"/>
</dbReference>
<accession>A0A8J2S5G3</accession>
<sequence length="360" mass="39232">MCTTYNAVQQPLRANRSQKAAPGLGTSARTPSARRSPGGASTMRLCAAVLAAGLVGGGRAMDDNTIKAAVELWESDPAAAEATYGHISSWDTADVVDMEKLFHFSTDFNEDIGAWNTSSVTSMNRMFWYAIDFDQPIGAWDVRKVKDFECMFCYAEVFNQDIGDWRVDNAETIDRMFYGASAFDQDLGWCTLATVDRAFHTSPCQSNDCVLPCPAFPFLCLFSVAVTLRRRPWRGAYGHASDERNTPKRHRRGLTASRTRAGGVLRGVRAEDPGALGACEPEKTPAPTPDPEGRVCNGGPYDGRRCQNHGFCQQPDPNQPDLDACDDCKCITRKDSDGAARTSAGGCFFVFVLGVLFGVS</sequence>
<feature type="region of interest" description="Disordered" evidence="1">
    <location>
        <begin position="237"/>
        <end position="256"/>
    </location>
</feature>
<dbReference type="Pfam" id="PF03382">
    <property type="entry name" value="DUF285"/>
    <property type="match status" value="1"/>
</dbReference>
<dbReference type="EMBL" id="CAKKNE010000001">
    <property type="protein sequence ID" value="CAH0364798.1"/>
    <property type="molecule type" value="Genomic_DNA"/>
</dbReference>
<feature type="region of interest" description="Disordered" evidence="1">
    <location>
        <begin position="275"/>
        <end position="294"/>
    </location>
</feature>
<feature type="region of interest" description="Disordered" evidence="1">
    <location>
        <begin position="12"/>
        <end position="39"/>
    </location>
</feature>
<evidence type="ECO:0000313" key="3">
    <source>
        <dbReference type="Proteomes" id="UP000789595"/>
    </source>
</evidence>
<evidence type="ECO:0008006" key="4">
    <source>
        <dbReference type="Google" id="ProtNLM"/>
    </source>
</evidence>
<organism evidence="2 3">
    <name type="scientific">Pelagomonas calceolata</name>
    <dbReference type="NCBI Taxonomy" id="35677"/>
    <lineage>
        <taxon>Eukaryota</taxon>
        <taxon>Sar</taxon>
        <taxon>Stramenopiles</taxon>
        <taxon>Ochrophyta</taxon>
        <taxon>Pelagophyceae</taxon>
        <taxon>Pelagomonadales</taxon>
        <taxon>Pelagomonadaceae</taxon>
        <taxon>Pelagomonas</taxon>
    </lineage>
</organism>
<dbReference type="Proteomes" id="UP000789595">
    <property type="component" value="Unassembled WGS sequence"/>
</dbReference>
<gene>
    <name evidence="2" type="ORF">PECAL_1P11790</name>
</gene>
<evidence type="ECO:0000313" key="2">
    <source>
        <dbReference type="EMBL" id="CAH0364798.1"/>
    </source>
</evidence>
<dbReference type="OrthoDB" id="198852at2759"/>
<protein>
    <recommendedName>
        <fullName evidence="4">BspA family leucine-rich repeat surface protein</fullName>
    </recommendedName>
</protein>
<proteinExistence type="predicted"/>
<evidence type="ECO:0000256" key="1">
    <source>
        <dbReference type="SAM" id="MobiDB-lite"/>
    </source>
</evidence>
<name>A0A8J2S5G3_9STRA</name>
<comment type="caution">
    <text evidence="2">The sequence shown here is derived from an EMBL/GenBank/DDBJ whole genome shotgun (WGS) entry which is preliminary data.</text>
</comment>
<reference evidence="2" key="1">
    <citation type="submission" date="2021-11" db="EMBL/GenBank/DDBJ databases">
        <authorList>
            <consortium name="Genoscope - CEA"/>
            <person name="William W."/>
        </authorList>
    </citation>
    <scope>NUCLEOTIDE SEQUENCE</scope>
</reference>
<dbReference type="AlphaFoldDB" id="A0A8J2S5G3"/>
<keyword evidence="3" id="KW-1185">Reference proteome</keyword>